<dbReference type="EMBL" id="LJOD01000001">
    <property type="protein sequence ID" value="KPE52938.1"/>
    <property type="molecule type" value="Genomic_DNA"/>
</dbReference>
<dbReference type="OrthoDB" id="1263809at2"/>
<dbReference type="AlphaFoldDB" id="A0A0N0ZWL5"/>
<comment type="caution">
    <text evidence="1">The sequence shown here is derived from an EMBL/GenBank/DDBJ whole genome shotgun (WGS) entry which is preliminary data.</text>
</comment>
<organism evidence="1 2">
    <name type="scientific">Chryseobacterium indologenes</name>
    <name type="common">Flavobacterium indologenes</name>
    <dbReference type="NCBI Taxonomy" id="253"/>
    <lineage>
        <taxon>Bacteria</taxon>
        <taxon>Pseudomonadati</taxon>
        <taxon>Bacteroidota</taxon>
        <taxon>Flavobacteriia</taxon>
        <taxon>Flavobacteriales</taxon>
        <taxon>Weeksellaceae</taxon>
        <taxon>Chryseobacterium group</taxon>
        <taxon>Chryseobacterium</taxon>
    </lineage>
</organism>
<sequence length="73" mass="8685">MKNILSGKDERLIGLSKKELIQKIGDGCNFYLDHKWSYIVKKYWYGKTRVLYLEFDDNDIVIAQYTISKYGKE</sequence>
<evidence type="ECO:0000313" key="1">
    <source>
        <dbReference type="EMBL" id="KPE52938.1"/>
    </source>
</evidence>
<dbReference type="PATRIC" id="fig|253.9.peg.602"/>
<gene>
    <name evidence="1" type="ORF">AOB46_02835</name>
</gene>
<accession>A0A0N0ZWL5</accession>
<proteinExistence type="predicted"/>
<dbReference type="Proteomes" id="UP000037953">
    <property type="component" value="Unassembled WGS sequence"/>
</dbReference>
<reference evidence="2" key="2">
    <citation type="submission" date="2015-09" db="EMBL/GenBank/DDBJ databases">
        <title>Draft genome sequence of a multidrug-resistant Chryseobacterium indologenes isolate from Malaysia.</title>
        <authorList>
            <person name="Yu C.Y."/>
            <person name="Ang G.Y."/>
            <person name="Chan K.-G."/>
        </authorList>
    </citation>
    <scope>NUCLEOTIDE SEQUENCE [LARGE SCALE GENOMIC DNA]</scope>
    <source>
        <strain evidence="2">CI_885</strain>
    </source>
</reference>
<dbReference type="RefSeq" id="WP_062696515.1">
    <property type="nucleotide sequence ID" value="NZ_LJOD01000001.1"/>
</dbReference>
<evidence type="ECO:0000313" key="2">
    <source>
        <dbReference type="Proteomes" id="UP000037953"/>
    </source>
</evidence>
<reference evidence="1 2" key="1">
    <citation type="journal article" date="2015" name="Genom Data">
        <title>Draft genome sequence of a multidrug-resistant Chryseobacterium indologenes isolate from Malaysia.</title>
        <authorList>
            <person name="Yu C.Y."/>
            <person name="Ang G.Y."/>
            <person name="Cheng H.J."/>
            <person name="Cheong Y.M."/>
            <person name="Yin W.F."/>
            <person name="Chan K.G."/>
        </authorList>
    </citation>
    <scope>NUCLEOTIDE SEQUENCE [LARGE SCALE GENOMIC DNA]</scope>
    <source>
        <strain evidence="1 2">CI_885</strain>
    </source>
</reference>
<name>A0A0N0ZWL5_CHRID</name>
<protein>
    <submittedName>
        <fullName evidence="1">Uncharacterized protein</fullName>
    </submittedName>
</protein>